<evidence type="ECO:0000256" key="1">
    <source>
        <dbReference type="SAM" id="Phobius"/>
    </source>
</evidence>
<feature type="signal peptide" evidence="2">
    <location>
        <begin position="1"/>
        <end position="37"/>
    </location>
</feature>
<dbReference type="Proteomes" id="UP000077154">
    <property type="component" value="Unassembled WGS sequence"/>
</dbReference>
<dbReference type="EMBL" id="KV441386">
    <property type="protein sequence ID" value="OAF62934.1"/>
    <property type="molecule type" value="Genomic_DNA"/>
</dbReference>
<name>A0A177AP27_9PEZI</name>
<dbReference type="Pfam" id="PF00314">
    <property type="entry name" value="Thaumatin"/>
    <property type="match status" value="1"/>
</dbReference>
<dbReference type="PRINTS" id="PR00347">
    <property type="entry name" value="THAUMATIN"/>
</dbReference>
<dbReference type="GeneID" id="36283150"/>
<protein>
    <recommendedName>
        <fullName evidence="4">Osmotin, thaumatin-like protein</fullName>
    </recommendedName>
</protein>
<proteinExistence type="predicted"/>
<dbReference type="PANTHER" id="PTHR31048">
    <property type="entry name" value="OS03G0233200 PROTEIN"/>
    <property type="match status" value="1"/>
</dbReference>
<organism evidence="3">
    <name type="scientific">Pseudogymnoascus destructans</name>
    <dbReference type="NCBI Taxonomy" id="655981"/>
    <lineage>
        <taxon>Eukaryota</taxon>
        <taxon>Fungi</taxon>
        <taxon>Dikarya</taxon>
        <taxon>Ascomycota</taxon>
        <taxon>Pezizomycotina</taxon>
        <taxon>Leotiomycetes</taxon>
        <taxon>Thelebolales</taxon>
        <taxon>Thelebolaceae</taxon>
        <taxon>Pseudogymnoascus</taxon>
    </lineage>
</organism>
<feature type="chain" id="PRO_5008056648" description="Osmotin, thaumatin-like protein" evidence="2">
    <location>
        <begin position="38"/>
        <end position="406"/>
    </location>
</feature>
<dbReference type="SUPFAM" id="SSF49870">
    <property type="entry name" value="Osmotin, thaumatin-like protein"/>
    <property type="match status" value="1"/>
</dbReference>
<dbReference type="eggNOG" id="ENOG502QUID">
    <property type="taxonomic scope" value="Eukaryota"/>
</dbReference>
<dbReference type="AlphaFoldDB" id="A0A177AP27"/>
<feature type="transmembrane region" description="Helical" evidence="1">
    <location>
        <begin position="367"/>
        <end position="392"/>
    </location>
</feature>
<keyword evidence="1" id="KW-0472">Membrane</keyword>
<dbReference type="SMART" id="SM00205">
    <property type="entry name" value="THN"/>
    <property type="match status" value="1"/>
</dbReference>
<keyword evidence="1" id="KW-0812">Transmembrane</keyword>
<dbReference type="VEuPathDB" id="FungiDB:GMDG_02824"/>
<gene>
    <name evidence="3" type="ORF">VC83_00051</name>
</gene>
<dbReference type="OrthoDB" id="430315at2759"/>
<evidence type="ECO:0008006" key="4">
    <source>
        <dbReference type="Google" id="ProtNLM"/>
    </source>
</evidence>
<sequence>MSAHGQPSSSQKNHSIPASRRALSSFLLLAAATGLEAGGHNATADAGIPIKITNSCPATIWPALATQEGRGPLTHGFELAPKASKELSVSQDWQGRVWARTNCSFNADGGRNACDTGDCAGVLDCVVTGNPPATLFEIALQSGANKTNSFYDISLVDGYNLPLSLPLPIPPNLTNPSCIATPPYSASPSTNANATYPTPRIPAQDLTRWCPFPLLLQPPAKPGDGAFPLPDDHISRPPFSPCLSPCAATGSESDCCTASHSTASTCSPGLDSHNAKRVCPDAYSFAYDDGESTFSIPSGGGWEVTFCPGGGARISWMCLGRSWGWWREGRSQMRCGGWRGRGRWGGLRGLRLRLGGGEGGRGVWGRWLWLFVFGCCFGEGVVVGLCLLWWLWDAPRTKQTQPRSLL</sequence>
<dbReference type="RefSeq" id="XP_024328204.1">
    <property type="nucleotide sequence ID" value="XM_024463748.1"/>
</dbReference>
<evidence type="ECO:0000256" key="2">
    <source>
        <dbReference type="SAM" id="SignalP"/>
    </source>
</evidence>
<evidence type="ECO:0000313" key="3">
    <source>
        <dbReference type="EMBL" id="OAF62934.1"/>
    </source>
</evidence>
<dbReference type="InterPro" id="IPR037176">
    <property type="entry name" value="Osmotin/thaumatin-like_sf"/>
</dbReference>
<reference evidence="3" key="1">
    <citation type="submission" date="2016-03" db="EMBL/GenBank/DDBJ databases">
        <title>Updated assembly of Pseudogymnoascus destructans, the fungus causing white-nose syndrome of bats.</title>
        <authorList>
            <person name="Palmer J.M."/>
            <person name="Drees K.P."/>
            <person name="Foster J.T."/>
            <person name="Lindner D.L."/>
        </authorList>
    </citation>
    <scope>NUCLEOTIDE SEQUENCE [LARGE SCALE GENOMIC DNA]</scope>
    <source>
        <strain evidence="3">20631-21</strain>
    </source>
</reference>
<dbReference type="InterPro" id="IPR001938">
    <property type="entry name" value="Thaumatin"/>
</dbReference>
<dbReference type="PROSITE" id="PS51367">
    <property type="entry name" value="THAUMATIN_2"/>
    <property type="match status" value="1"/>
</dbReference>
<keyword evidence="2" id="KW-0732">Signal</keyword>
<keyword evidence="1" id="KW-1133">Transmembrane helix</keyword>
<dbReference type="Gene3D" id="2.60.110.10">
    <property type="entry name" value="Thaumatin"/>
    <property type="match status" value="1"/>
</dbReference>
<accession>A0A177AP27</accession>